<dbReference type="Gene3D" id="3.40.50.150">
    <property type="entry name" value="Vaccinia Virus protein VP39"/>
    <property type="match status" value="1"/>
</dbReference>
<evidence type="ECO:0000259" key="6">
    <source>
        <dbReference type="Pfam" id="PF00891"/>
    </source>
</evidence>
<dbReference type="AlphaFoldDB" id="D9W8E8"/>
<proteinExistence type="predicted"/>
<dbReference type="EMBL" id="GG657754">
    <property type="protein sequence ID" value="EFL22655.1"/>
    <property type="molecule type" value="Genomic_DNA"/>
</dbReference>
<gene>
    <name evidence="8" type="ORF">SSOG_02369</name>
</gene>
<feature type="active site" description="Proton acceptor" evidence="4">
    <location>
        <position position="302"/>
    </location>
</feature>
<name>D9W8E8_9ACTN</name>
<evidence type="ECO:0000259" key="7">
    <source>
        <dbReference type="Pfam" id="PF08100"/>
    </source>
</evidence>
<keyword evidence="3" id="KW-0949">S-adenosyl-L-methionine</keyword>
<feature type="region of interest" description="Disordered" evidence="5">
    <location>
        <begin position="1"/>
        <end position="29"/>
    </location>
</feature>
<dbReference type="Pfam" id="PF00891">
    <property type="entry name" value="Methyltransf_2"/>
    <property type="match status" value="1"/>
</dbReference>
<dbReference type="Gene3D" id="1.10.10.10">
    <property type="entry name" value="Winged helix-like DNA-binding domain superfamily/Winged helix DNA-binding domain"/>
    <property type="match status" value="1"/>
</dbReference>
<evidence type="ECO:0000256" key="3">
    <source>
        <dbReference type="ARBA" id="ARBA00022691"/>
    </source>
</evidence>
<reference evidence="8 9" key="1">
    <citation type="submission" date="2009-02" db="EMBL/GenBank/DDBJ databases">
        <title>Annotation of Streptomyces hygroscopicus strain ATCC 53653.</title>
        <authorList>
            <consortium name="The Broad Institute Genome Sequencing Platform"/>
            <consortium name="Broad Institute Microbial Sequencing Center"/>
            <person name="Fischbach M."/>
            <person name="Godfrey P."/>
            <person name="Ward D."/>
            <person name="Young S."/>
            <person name="Zeng Q."/>
            <person name="Koehrsen M."/>
            <person name="Alvarado L."/>
            <person name="Berlin A.M."/>
            <person name="Bochicchio J."/>
            <person name="Borenstein D."/>
            <person name="Chapman S.B."/>
            <person name="Chen Z."/>
            <person name="Engels R."/>
            <person name="Freedman E."/>
            <person name="Gellesch M."/>
            <person name="Goldberg J."/>
            <person name="Griggs A."/>
            <person name="Gujja S."/>
            <person name="Heilman E.R."/>
            <person name="Heiman D.I."/>
            <person name="Hepburn T.A."/>
            <person name="Howarth C."/>
            <person name="Jen D."/>
            <person name="Larson L."/>
            <person name="Lewis B."/>
            <person name="Mehta T."/>
            <person name="Park D."/>
            <person name="Pearson M."/>
            <person name="Richards J."/>
            <person name="Roberts A."/>
            <person name="Saif S."/>
            <person name="Shea T.D."/>
            <person name="Shenoy N."/>
            <person name="Sisk P."/>
            <person name="Stolte C."/>
            <person name="Sykes S.N."/>
            <person name="Thomson T."/>
            <person name="Walk T."/>
            <person name="White J."/>
            <person name="Yandava C."/>
            <person name="Straight P."/>
            <person name="Clardy J."/>
            <person name="Hung D."/>
            <person name="Kolter R."/>
            <person name="Mekalanos J."/>
            <person name="Walker S."/>
            <person name="Walsh C.T."/>
            <person name="Wieland-Brown L.C."/>
            <person name="Haas B."/>
            <person name="Nusbaum C."/>
            <person name="Birren B."/>
        </authorList>
    </citation>
    <scope>NUCLEOTIDE SEQUENCE [LARGE SCALE GENOMIC DNA]</scope>
    <source>
        <strain evidence="8 9">ATCC 53653</strain>
    </source>
</reference>
<dbReference type="Pfam" id="PF08100">
    <property type="entry name" value="Dimerisation"/>
    <property type="match status" value="1"/>
</dbReference>
<keyword evidence="1 8" id="KW-0489">Methyltransferase</keyword>
<feature type="domain" description="O-methyltransferase dimerisation" evidence="7">
    <location>
        <begin position="74"/>
        <end position="142"/>
    </location>
</feature>
<feature type="compositionally biased region" description="Basic residues" evidence="5">
    <location>
        <begin position="1"/>
        <end position="10"/>
    </location>
</feature>
<dbReference type="InterPro" id="IPR036390">
    <property type="entry name" value="WH_DNA-bd_sf"/>
</dbReference>
<accession>D9W8E8</accession>
<dbReference type="InterPro" id="IPR012967">
    <property type="entry name" value="COMT_dimerisation"/>
</dbReference>
<protein>
    <submittedName>
        <fullName evidence="8">O-methyltransferase</fullName>
    </submittedName>
</protein>
<sequence>MGLRPRRRLPAGRLSAPPRRPGRSRPGPITRITVDMEEHPMSQQQTPAVAPSARTGWLPAPVGELMPLVTGLGAGLALCTACELGLPDAVEEEPTRVQDIAERAGADPDLVGRLLRALAAFGVFSPAGTDRFTHSRLSSILRTDALEGGGVFLQTVRDEWMGGSWTGLTEAVRTGSPALPARHGKSLFEYFATDAPREGETFNEAMTLMVGSMNEVLAEHIDVGGATRYVDVGGGQGTMLRAVLRRNPELRGVLFDLEQALTEVHEELRTGDLSGRCEIVPGDGLRSVPDDADIYQMRTVLHMWDDETCVRLLRNCARAAKPGARIIVIDQLVDPERPDPMSTLMDLQMFLIAGGRERSEQEFASLFERAGLEFTRVVRTPVLLHLIEAIVPA</sequence>
<evidence type="ECO:0000313" key="9">
    <source>
        <dbReference type="Proteomes" id="UP000003963"/>
    </source>
</evidence>
<keyword evidence="2 8" id="KW-0808">Transferase</keyword>
<evidence type="ECO:0000313" key="8">
    <source>
        <dbReference type="EMBL" id="EFL22655.1"/>
    </source>
</evidence>
<evidence type="ECO:0000256" key="5">
    <source>
        <dbReference type="SAM" id="MobiDB-lite"/>
    </source>
</evidence>
<dbReference type="SUPFAM" id="SSF53335">
    <property type="entry name" value="S-adenosyl-L-methionine-dependent methyltransferases"/>
    <property type="match status" value="1"/>
</dbReference>
<dbReference type="GO" id="GO:0032259">
    <property type="term" value="P:methylation"/>
    <property type="evidence" value="ECO:0007669"/>
    <property type="project" value="UniProtKB-KW"/>
</dbReference>
<evidence type="ECO:0000256" key="4">
    <source>
        <dbReference type="PIRSR" id="PIRSR005739-1"/>
    </source>
</evidence>
<dbReference type="InterPro" id="IPR016461">
    <property type="entry name" value="COMT-like"/>
</dbReference>
<evidence type="ECO:0000256" key="2">
    <source>
        <dbReference type="ARBA" id="ARBA00022679"/>
    </source>
</evidence>
<dbReference type="InterPro" id="IPR036388">
    <property type="entry name" value="WH-like_DNA-bd_sf"/>
</dbReference>
<dbReference type="GO" id="GO:0008171">
    <property type="term" value="F:O-methyltransferase activity"/>
    <property type="evidence" value="ECO:0007669"/>
    <property type="project" value="InterPro"/>
</dbReference>
<dbReference type="SUPFAM" id="SSF46785">
    <property type="entry name" value="Winged helix' DNA-binding domain"/>
    <property type="match status" value="1"/>
</dbReference>
<dbReference type="Proteomes" id="UP000003963">
    <property type="component" value="Unassembled WGS sequence"/>
</dbReference>
<dbReference type="STRING" id="457427.SSOG_02369"/>
<dbReference type="PIRSF" id="PIRSF005739">
    <property type="entry name" value="O-mtase"/>
    <property type="match status" value="1"/>
</dbReference>
<feature type="domain" description="O-methyltransferase C-terminal" evidence="6">
    <location>
        <begin position="165"/>
        <end position="372"/>
    </location>
</feature>
<dbReference type="PANTHER" id="PTHR43712:SF2">
    <property type="entry name" value="O-METHYLTRANSFERASE CICE"/>
    <property type="match status" value="1"/>
</dbReference>
<keyword evidence="9" id="KW-1185">Reference proteome</keyword>
<dbReference type="HOGENOM" id="CLU_005533_12_0_11"/>
<dbReference type="PROSITE" id="PS51683">
    <property type="entry name" value="SAM_OMT_II"/>
    <property type="match status" value="1"/>
</dbReference>
<dbReference type="InterPro" id="IPR001077">
    <property type="entry name" value="COMT_C"/>
</dbReference>
<dbReference type="InterPro" id="IPR029063">
    <property type="entry name" value="SAM-dependent_MTases_sf"/>
</dbReference>
<organism evidence="8 9">
    <name type="scientific">Streptomyces himastatinicus ATCC 53653</name>
    <dbReference type="NCBI Taxonomy" id="457427"/>
    <lineage>
        <taxon>Bacteria</taxon>
        <taxon>Bacillati</taxon>
        <taxon>Actinomycetota</taxon>
        <taxon>Actinomycetes</taxon>
        <taxon>Kitasatosporales</taxon>
        <taxon>Streptomycetaceae</taxon>
        <taxon>Streptomyces</taxon>
        <taxon>Streptomyces violaceusniger group</taxon>
    </lineage>
</organism>
<evidence type="ECO:0000256" key="1">
    <source>
        <dbReference type="ARBA" id="ARBA00022603"/>
    </source>
</evidence>
<dbReference type="GO" id="GO:0046983">
    <property type="term" value="F:protein dimerization activity"/>
    <property type="evidence" value="ECO:0007669"/>
    <property type="project" value="InterPro"/>
</dbReference>
<dbReference type="PANTHER" id="PTHR43712">
    <property type="entry name" value="PUTATIVE (AFU_ORTHOLOGUE AFUA_4G14580)-RELATED"/>
    <property type="match status" value="1"/>
</dbReference>
<dbReference type="CDD" id="cd02440">
    <property type="entry name" value="AdoMet_MTases"/>
    <property type="match status" value="1"/>
</dbReference>